<evidence type="ECO:0000313" key="3">
    <source>
        <dbReference type="EMBL" id="KAJ6637011.1"/>
    </source>
</evidence>
<dbReference type="InterPro" id="IPR031983">
    <property type="entry name" value="DUF4786"/>
</dbReference>
<keyword evidence="4" id="KW-1185">Reference proteome</keyword>
<keyword evidence="2" id="KW-0732">Signal</keyword>
<feature type="signal peptide" evidence="2">
    <location>
        <begin position="1"/>
        <end position="18"/>
    </location>
</feature>
<feature type="compositionally biased region" description="Polar residues" evidence="1">
    <location>
        <begin position="46"/>
        <end position="68"/>
    </location>
</feature>
<dbReference type="OrthoDB" id="7700260at2759"/>
<evidence type="ECO:0000256" key="2">
    <source>
        <dbReference type="SAM" id="SignalP"/>
    </source>
</evidence>
<evidence type="ECO:0000313" key="4">
    <source>
        <dbReference type="Proteomes" id="UP001151699"/>
    </source>
</evidence>
<dbReference type="AlphaFoldDB" id="A0A9Q0MS72"/>
<evidence type="ECO:0000256" key="1">
    <source>
        <dbReference type="SAM" id="MobiDB-lite"/>
    </source>
</evidence>
<comment type="caution">
    <text evidence="3">The sequence shown here is derived from an EMBL/GenBank/DDBJ whole genome shotgun (WGS) entry which is preliminary data.</text>
</comment>
<proteinExistence type="predicted"/>
<dbReference type="EMBL" id="WJQU01000003">
    <property type="protein sequence ID" value="KAJ6637011.1"/>
    <property type="molecule type" value="Genomic_DNA"/>
</dbReference>
<feature type="region of interest" description="Disordered" evidence="1">
    <location>
        <begin position="46"/>
        <end position="75"/>
    </location>
</feature>
<gene>
    <name evidence="3" type="ORF">Bhyg_09737</name>
</gene>
<dbReference type="Proteomes" id="UP001151699">
    <property type="component" value="Chromosome X"/>
</dbReference>
<feature type="chain" id="PRO_5040217053" evidence="2">
    <location>
        <begin position="19"/>
        <end position="319"/>
    </location>
</feature>
<protein>
    <submittedName>
        <fullName evidence="3">Uncharacterized protein</fullName>
    </submittedName>
</protein>
<sequence length="319" mass="36190">MASTKPLLSLFCVTFGNAKSVTQPSIDTQVTDLAQKKQDALIQEVKQSQTPFNGLSTKDQTSSKNTGPKLNKSFKLPPREFLNTQQSIRKNKMIDYFAYIGTPDQAPDPVISPYHTPEYYNQQGYYGAMHPMEADDYMSRANRRRPSGNENSPIYYIRLPPTPYMFVPGMGYISQPPTIQPLAPQYSLPAPVPVNPFVNVPIDFLSNGKPTNVNYWPGASPSFGPQYPSYLPARPTHRPGYRPKPYLHDSKITHLKGPYIFNGRPEDVYVLPNDPFQQSPYRPHYSSNFNSHPYSNQMYNTAYNSGFNPAYSDPMQNFY</sequence>
<organism evidence="3 4">
    <name type="scientific">Pseudolycoriella hygida</name>
    <dbReference type="NCBI Taxonomy" id="35572"/>
    <lineage>
        <taxon>Eukaryota</taxon>
        <taxon>Metazoa</taxon>
        <taxon>Ecdysozoa</taxon>
        <taxon>Arthropoda</taxon>
        <taxon>Hexapoda</taxon>
        <taxon>Insecta</taxon>
        <taxon>Pterygota</taxon>
        <taxon>Neoptera</taxon>
        <taxon>Endopterygota</taxon>
        <taxon>Diptera</taxon>
        <taxon>Nematocera</taxon>
        <taxon>Sciaroidea</taxon>
        <taxon>Sciaridae</taxon>
        <taxon>Pseudolycoriella</taxon>
    </lineage>
</organism>
<accession>A0A9Q0MS72</accession>
<reference evidence="3" key="1">
    <citation type="submission" date="2022-07" db="EMBL/GenBank/DDBJ databases">
        <authorList>
            <person name="Trinca V."/>
            <person name="Uliana J.V.C."/>
            <person name="Torres T.T."/>
            <person name="Ward R.J."/>
            <person name="Monesi N."/>
        </authorList>
    </citation>
    <scope>NUCLEOTIDE SEQUENCE</scope>
    <source>
        <strain evidence="3">HSMRA1968</strain>
        <tissue evidence="3">Whole embryos</tissue>
    </source>
</reference>
<dbReference type="Pfam" id="PF16027">
    <property type="entry name" value="DUF4786"/>
    <property type="match status" value="1"/>
</dbReference>
<name>A0A9Q0MS72_9DIPT</name>